<dbReference type="PROSITE" id="PS50207">
    <property type="entry name" value="CASPASE_P10"/>
    <property type="match status" value="1"/>
</dbReference>
<dbReference type="GO" id="GO:0032991">
    <property type="term" value="C:protein-containing complex"/>
    <property type="evidence" value="ECO:0007669"/>
    <property type="project" value="UniProtKB-ARBA"/>
</dbReference>
<evidence type="ECO:0000313" key="22">
    <source>
        <dbReference type="Proteomes" id="UP001314229"/>
    </source>
</evidence>
<protein>
    <recommendedName>
        <fullName evidence="15">Caspase-8</fullName>
        <ecNumber evidence="14">3.4.22.61</ecNumber>
    </recommendedName>
</protein>
<dbReference type="InterPro" id="IPR001875">
    <property type="entry name" value="DED_dom"/>
</dbReference>
<dbReference type="AlphaFoldDB" id="A0AAV1N3P7"/>
<evidence type="ECO:0000256" key="9">
    <source>
        <dbReference type="ARBA" id="ARBA00022801"/>
    </source>
</evidence>
<gene>
    <name evidence="21" type="ORF">FSCOSCO3_A009733</name>
</gene>
<feature type="region of interest" description="Disordered" evidence="17">
    <location>
        <begin position="224"/>
        <end position="299"/>
    </location>
</feature>
<dbReference type="PANTHER" id="PTHR48169">
    <property type="entry name" value="DED DOMAIN-CONTAINING PROTEIN"/>
    <property type="match status" value="1"/>
</dbReference>
<evidence type="ECO:0000256" key="6">
    <source>
        <dbReference type="ARBA" id="ARBA00022670"/>
    </source>
</evidence>
<dbReference type="GO" id="GO:0051604">
    <property type="term" value="P:protein maturation"/>
    <property type="evidence" value="ECO:0007669"/>
    <property type="project" value="UniProtKB-ARBA"/>
</dbReference>
<evidence type="ECO:0000256" key="5">
    <source>
        <dbReference type="ARBA" id="ARBA00022553"/>
    </source>
</evidence>
<dbReference type="GO" id="GO:0006508">
    <property type="term" value="P:proteolysis"/>
    <property type="evidence" value="ECO:0007669"/>
    <property type="project" value="UniProtKB-KW"/>
</dbReference>
<dbReference type="Gene3D" id="3.40.50.1460">
    <property type="match status" value="1"/>
</dbReference>
<dbReference type="FunFam" id="3.40.50.1460:FF:000008">
    <property type="entry name" value="caspase-8 isoform X1"/>
    <property type="match status" value="1"/>
</dbReference>
<evidence type="ECO:0000256" key="12">
    <source>
        <dbReference type="ARBA" id="ARBA00023242"/>
    </source>
</evidence>
<comment type="caution">
    <text evidence="21">The sequence shown here is derived from an EMBL/GenBank/DDBJ whole genome shotgun (WGS) entry which is preliminary data.</text>
</comment>
<dbReference type="InterPro" id="IPR015917">
    <property type="entry name" value="Pept_C14A"/>
</dbReference>
<dbReference type="Pfam" id="PF01335">
    <property type="entry name" value="DED"/>
    <property type="match status" value="2"/>
</dbReference>
<feature type="domain" description="DED" evidence="18">
    <location>
        <begin position="2"/>
        <end position="79"/>
    </location>
</feature>
<keyword evidence="11" id="KW-0865">Zymogen</keyword>
<dbReference type="GO" id="GO:0006915">
    <property type="term" value="P:apoptotic process"/>
    <property type="evidence" value="ECO:0007669"/>
    <property type="project" value="UniProtKB-KW"/>
</dbReference>
<dbReference type="PROSITE" id="PS01122">
    <property type="entry name" value="CASPASE_CYS"/>
    <property type="match status" value="1"/>
</dbReference>
<keyword evidence="12" id="KW-0539">Nucleus</keyword>
<evidence type="ECO:0000256" key="2">
    <source>
        <dbReference type="ARBA" id="ARBA00004496"/>
    </source>
</evidence>
<dbReference type="CDD" id="cd08792">
    <property type="entry name" value="DED_Caspase_8_10_r1"/>
    <property type="match status" value="1"/>
</dbReference>
<dbReference type="EC" id="3.4.22.61" evidence="14"/>
<feature type="domain" description="Caspase family p10" evidence="19">
    <location>
        <begin position="466"/>
        <end position="553"/>
    </location>
</feature>
<evidence type="ECO:0000259" key="19">
    <source>
        <dbReference type="PROSITE" id="PS50207"/>
    </source>
</evidence>
<evidence type="ECO:0000256" key="7">
    <source>
        <dbReference type="ARBA" id="ARBA00022703"/>
    </source>
</evidence>
<dbReference type="SUPFAM" id="SSF47986">
    <property type="entry name" value="DEATH domain"/>
    <property type="match status" value="2"/>
</dbReference>
<dbReference type="Pfam" id="PF00656">
    <property type="entry name" value="Peptidase_C14"/>
    <property type="match status" value="1"/>
</dbReference>
<keyword evidence="10" id="KW-0788">Thiol protease</keyword>
<dbReference type="Proteomes" id="UP001314229">
    <property type="component" value="Unassembled WGS sequence"/>
</dbReference>
<keyword evidence="8" id="KW-0677">Repeat</keyword>
<reference evidence="21 22" key="1">
    <citation type="submission" date="2024-01" db="EMBL/GenBank/DDBJ databases">
        <authorList>
            <person name="Alioto T."/>
            <person name="Alioto T."/>
            <person name="Gomez Garrido J."/>
        </authorList>
    </citation>
    <scope>NUCLEOTIDE SEQUENCE [LARGE SCALE GENOMIC DNA]</scope>
</reference>
<keyword evidence="4" id="KW-0963">Cytoplasm</keyword>
<dbReference type="GO" id="GO:0005737">
    <property type="term" value="C:cytoplasm"/>
    <property type="evidence" value="ECO:0007669"/>
    <property type="project" value="UniProtKB-SubCell"/>
</dbReference>
<comment type="catalytic activity">
    <reaction evidence="13">
        <text>Strict requirement for Asp at position P1 and has a preferred cleavage sequence of (Leu/Asp/Val)-Glu-Thr-Asp-|-(Gly/Ser/Ala).</text>
        <dbReference type="EC" id="3.4.22.61"/>
    </reaction>
</comment>
<dbReference type="InterPro" id="IPR033139">
    <property type="entry name" value="Caspase_cys_AS"/>
</dbReference>
<dbReference type="PROSITE" id="PS50168">
    <property type="entry name" value="DED"/>
    <property type="match status" value="2"/>
</dbReference>
<keyword evidence="7" id="KW-0053">Apoptosis</keyword>
<name>A0AAV1N3P7_SCOSC</name>
<dbReference type="InterPro" id="IPR001309">
    <property type="entry name" value="Pept_C14_p20"/>
</dbReference>
<dbReference type="FunFam" id="1.10.533.10:FF:000016">
    <property type="entry name" value="CASP8 and FADD-like apoptosis regulator"/>
    <property type="match status" value="1"/>
</dbReference>
<dbReference type="SMART" id="SM00115">
    <property type="entry name" value="CASc"/>
    <property type="match status" value="1"/>
</dbReference>
<dbReference type="EMBL" id="CAWUFR010000015">
    <property type="protein sequence ID" value="CAK6954037.1"/>
    <property type="molecule type" value="Genomic_DNA"/>
</dbReference>
<organism evidence="21 22">
    <name type="scientific">Scomber scombrus</name>
    <name type="common">Atlantic mackerel</name>
    <name type="synonym">Scomber vernalis</name>
    <dbReference type="NCBI Taxonomy" id="13677"/>
    <lineage>
        <taxon>Eukaryota</taxon>
        <taxon>Metazoa</taxon>
        <taxon>Chordata</taxon>
        <taxon>Craniata</taxon>
        <taxon>Vertebrata</taxon>
        <taxon>Euteleostomi</taxon>
        <taxon>Actinopterygii</taxon>
        <taxon>Neopterygii</taxon>
        <taxon>Teleostei</taxon>
        <taxon>Neoteleostei</taxon>
        <taxon>Acanthomorphata</taxon>
        <taxon>Pelagiaria</taxon>
        <taxon>Scombriformes</taxon>
        <taxon>Scombridae</taxon>
        <taxon>Scomber</taxon>
    </lineage>
</organism>
<dbReference type="InterPro" id="IPR002138">
    <property type="entry name" value="Pept_C14_p10"/>
</dbReference>
<evidence type="ECO:0000256" key="3">
    <source>
        <dbReference type="ARBA" id="ARBA00010134"/>
    </source>
</evidence>
<comment type="similarity">
    <text evidence="3 16">Belongs to the peptidase C14A family.</text>
</comment>
<dbReference type="Gene3D" id="1.10.533.10">
    <property type="entry name" value="Death Domain, Fas"/>
    <property type="match status" value="2"/>
</dbReference>
<evidence type="ECO:0000256" key="1">
    <source>
        <dbReference type="ARBA" id="ARBA00004123"/>
    </source>
</evidence>
<dbReference type="GO" id="GO:0043065">
    <property type="term" value="P:positive regulation of apoptotic process"/>
    <property type="evidence" value="ECO:0007669"/>
    <property type="project" value="UniProtKB-ARBA"/>
</dbReference>
<dbReference type="InterPro" id="IPR029030">
    <property type="entry name" value="Caspase-like_dom_sf"/>
</dbReference>
<dbReference type="GO" id="GO:0004197">
    <property type="term" value="F:cysteine-type endopeptidase activity"/>
    <property type="evidence" value="ECO:0007669"/>
    <property type="project" value="InterPro"/>
</dbReference>
<evidence type="ECO:0000256" key="15">
    <source>
        <dbReference type="ARBA" id="ARBA00068172"/>
    </source>
</evidence>
<dbReference type="SMART" id="SM00031">
    <property type="entry name" value="DED"/>
    <property type="match status" value="2"/>
</dbReference>
<keyword evidence="9" id="KW-0378">Hydrolase</keyword>
<evidence type="ECO:0000256" key="14">
    <source>
        <dbReference type="ARBA" id="ARBA00066479"/>
    </source>
</evidence>
<dbReference type="GO" id="GO:0005634">
    <property type="term" value="C:nucleus"/>
    <property type="evidence" value="ECO:0007669"/>
    <property type="project" value="UniProtKB-SubCell"/>
</dbReference>
<dbReference type="SUPFAM" id="SSF52129">
    <property type="entry name" value="Caspase-like"/>
    <property type="match status" value="1"/>
</dbReference>
<feature type="domain" description="DED" evidence="18">
    <location>
        <begin position="89"/>
        <end position="156"/>
    </location>
</feature>
<dbReference type="PRINTS" id="PR00376">
    <property type="entry name" value="IL1BCENZYME"/>
</dbReference>
<evidence type="ECO:0000256" key="11">
    <source>
        <dbReference type="ARBA" id="ARBA00023145"/>
    </source>
</evidence>
<dbReference type="InterPro" id="IPR011029">
    <property type="entry name" value="DEATH-like_dom_sf"/>
</dbReference>
<proteinExistence type="inferred from homology"/>
<dbReference type="PROSITE" id="PS01121">
    <property type="entry name" value="CASPASE_HIS"/>
    <property type="match status" value="1"/>
</dbReference>
<dbReference type="InterPro" id="IPR016129">
    <property type="entry name" value="Caspase_his_AS"/>
</dbReference>
<evidence type="ECO:0000256" key="17">
    <source>
        <dbReference type="SAM" id="MobiDB-lite"/>
    </source>
</evidence>
<accession>A0AAV1N3P7</accession>
<keyword evidence="22" id="KW-1185">Reference proteome</keyword>
<dbReference type="InterPro" id="IPR011600">
    <property type="entry name" value="Pept_C14_caspase"/>
</dbReference>
<dbReference type="GO" id="GO:0005886">
    <property type="term" value="C:plasma membrane"/>
    <property type="evidence" value="ECO:0007669"/>
    <property type="project" value="UniProtKB-ARBA"/>
</dbReference>
<evidence type="ECO:0000256" key="16">
    <source>
        <dbReference type="RuleBase" id="RU003971"/>
    </source>
</evidence>
<keyword evidence="5" id="KW-0597">Phosphoprotein</keyword>
<evidence type="ECO:0000313" key="21">
    <source>
        <dbReference type="EMBL" id="CAK6954037.1"/>
    </source>
</evidence>
<evidence type="ECO:0000256" key="13">
    <source>
        <dbReference type="ARBA" id="ARBA00051626"/>
    </source>
</evidence>
<keyword evidence="6" id="KW-0645">Protease</keyword>
<evidence type="ECO:0000256" key="4">
    <source>
        <dbReference type="ARBA" id="ARBA00022490"/>
    </source>
</evidence>
<evidence type="ECO:0000256" key="10">
    <source>
        <dbReference type="ARBA" id="ARBA00022807"/>
    </source>
</evidence>
<dbReference type="CDD" id="cd00032">
    <property type="entry name" value="CASc"/>
    <property type="match status" value="1"/>
</dbReference>
<evidence type="ECO:0000259" key="20">
    <source>
        <dbReference type="PROSITE" id="PS50208"/>
    </source>
</evidence>
<dbReference type="PROSITE" id="PS50208">
    <property type="entry name" value="CASPASE_P20"/>
    <property type="match status" value="1"/>
</dbReference>
<dbReference type="CDD" id="cd08334">
    <property type="entry name" value="DED_Caspase_8_10_r2"/>
    <property type="match status" value="1"/>
</dbReference>
<feature type="domain" description="Caspase family p20" evidence="20">
    <location>
        <begin position="306"/>
        <end position="429"/>
    </location>
</feature>
<dbReference type="PANTHER" id="PTHR48169:SF7">
    <property type="entry name" value="CASPASE 10"/>
    <property type="match status" value="1"/>
</dbReference>
<comment type="subcellular location">
    <subcellularLocation>
        <location evidence="2">Cytoplasm</location>
    </subcellularLocation>
    <subcellularLocation>
        <location evidence="1">Nucleus</location>
    </subcellularLocation>
</comment>
<evidence type="ECO:0000256" key="8">
    <source>
        <dbReference type="ARBA" id="ARBA00022737"/>
    </source>
</evidence>
<evidence type="ECO:0000259" key="18">
    <source>
        <dbReference type="PROSITE" id="PS50168"/>
    </source>
</evidence>
<sequence length="564" mass="63227">MDFQKRLLDVGKALSKDEVKALVFLCTDLLSRSSTSVELASDLFSRLVDQDRLSPEQPQLLTELLQTIQRTRLLRNLCLNNQTSNLISPYRKLLYDLSEDITDDDLKQVKFLLNKELPRRKLDENVTTLEVFLEMEHLDLISNTDLSLLESILDSVCPVLKEKINQFKATQERSSGHVAQEIGQPMSVSDPFEQNQVPLPLVAESTASHERPALQLSPEFSRNMASTSVDYPNTLRGGDEHEGLSQGMRELSTRTSDYDSSEERTDAVEMLLPQEDKTSTKPKTFRPQTANKDDEGLGTYPMTSAKRGICLIVNNENFGGGLKRREGTMVDENNLDIVFKWLGFDIVIRRNCTSGQMQSIMQELASQNHSQMDCLVCFILSHGQEQSVYGVDGNTVELQDLMDPFNGSRCSTLANKPKMFFIQACQGTREQQPVYIQTDSGTGSHVSRDSKIFTPSFKGSKQQPTTKSSIPSNADFLMGMATVPSFVSFRERSNGTWFIQSLCQNLVQMVPGGADIVSILTKVNADVSKKTDYTGQRKQMPQPTFTLRHKVVFPIPIDPPSILL</sequence>